<dbReference type="Pfam" id="PF02720">
    <property type="entry name" value="DUF222"/>
    <property type="match status" value="1"/>
</dbReference>
<protein>
    <recommendedName>
        <fullName evidence="1">DUF222 domain-containing protein</fullName>
    </recommendedName>
</protein>
<evidence type="ECO:0000313" key="2">
    <source>
        <dbReference type="EMBL" id="MQY05711.1"/>
    </source>
</evidence>
<dbReference type="InterPro" id="IPR003615">
    <property type="entry name" value="HNH_nuc"/>
</dbReference>
<proteinExistence type="predicted"/>
<dbReference type="RefSeq" id="WP_153533901.1">
    <property type="nucleotide sequence ID" value="NZ_WEGH01000002.1"/>
</dbReference>
<dbReference type="OrthoDB" id="3533587at2"/>
<dbReference type="InterPro" id="IPR003870">
    <property type="entry name" value="DUF222"/>
</dbReference>
<name>A0A7K0BX02_9ACTN</name>
<dbReference type="EMBL" id="WEGH01000002">
    <property type="protein sequence ID" value="MQY05711.1"/>
    <property type="molecule type" value="Genomic_DNA"/>
</dbReference>
<sequence>MGMASLAEIRAFRGEEREWEDRSWFPPGPQLAVCLSGDKNRLGDLSDAELCERMAAARRQASWAQAQELAAIAELAARRHAQDEHHDPDYRILSARESLLEEVSVALAVTGNAAATLVHLAERLAHQLPGTREALQAGRIDLAKARAISDATDHLPDSLCARVEGTVLDGAGERTTGQLRGRIKRLVRRLAPAELEEQTRRTVKGRRLELWESGHGAAGLALIDIPADDAAAVHNKLTAVAHGLKQDGDARLIDQIRADLALQLLHGVPLPDAVHTLPAEAENPPSLPSDLAAAEEDSDSVAEIVGHAARRRLEELRAHVEFHGRLADLPRLAARAVEDLHERLAPLRDTACDHGKLGYRPPTALRRQIEARHTTCVFPTCNRRSERCDIDHTTPYGAHGAQGTTCRCNLAPLCRRHHRTKQTSRTNETAGWRLFQPWPGVLIWITPAGTWHITLPSRQ</sequence>
<organism evidence="2 3">
    <name type="scientific">Actinomadura macrotermitis</name>
    <dbReference type="NCBI Taxonomy" id="2585200"/>
    <lineage>
        <taxon>Bacteria</taxon>
        <taxon>Bacillati</taxon>
        <taxon>Actinomycetota</taxon>
        <taxon>Actinomycetes</taxon>
        <taxon>Streptosporangiales</taxon>
        <taxon>Thermomonosporaceae</taxon>
        <taxon>Actinomadura</taxon>
    </lineage>
</organism>
<feature type="domain" description="DUF222" evidence="1">
    <location>
        <begin position="58"/>
        <end position="372"/>
    </location>
</feature>
<dbReference type="Proteomes" id="UP000487268">
    <property type="component" value="Unassembled WGS sequence"/>
</dbReference>
<gene>
    <name evidence="2" type="ORF">ACRB68_37880</name>
</gene>
<evidence type="ECO:0000313" key="3">
    <source>
        <dbReference type="Proteomes" id="UP000487268"/>
    </source>
</evidence>
<accession>A0A7K0BX02</accession>
<comment type="caution">
    <text evidence="2">The sequence shown here is derived from an EMBL/GenBank/DDBJ whole genome shotgun (WGS) entry which is preliminary data.</text>
</comment>
<keyword evidence="3" id="KW-1185">Reference proteome</keyword>
<evidence type="ECO:0000259" key="1">
    <source>
        <dbReference type="Pfam" id="PF02720"/>
    </source>
</evidence>
<dbReference type="AlphaFoldDB" id="A0A7K0BX02"/>
<reference evidence="2 3" key="1">
    <citation type="submission" date="2019-10" db="EMBL/GenBank/DDBJ databases">
        <title>Actinomadura rubteroloni sp. nov. and Actinomadura macrotermitis sp. nov., isolated from the gut of fungus growing-termite Macrotermes natalensis.</title>
        <authorList>
            <person name="Benndorf R."/>
            <person name="Martin K."/>
            <person name="Kuefner M."/>
            <person name="De Beer W."/>
            <person name="Kaster A.-K."/>
            <person name="Vollmers J."/>
            <person name="Poulsen M."/>
            <person name="Beemelmanns C."/>
        </authorList>
    </citation>
    <scope>NUCLEOTIDE SEQUENCE [LARGE SCALE GENOMIC DNA]</scope>
    <source>
        <strain evidence="2 3">RB68</strain>
    </source>
</reference>
<dbReference type="CDD" id="cd00085">
    <property type="entry name" value="HNHc"/>
    <property type="match status" value="1"/>
</dbReference>